<dbReference type="Proteomes" id="UP000612055">
    <property type="component" value="Unassembled WGS sequence"/>
</dbReference>
<feature type="compositionally biased region" description="Pro residues" evidence="1">
    <location>
        <begin position="401"/>
        <end position="420"/>
    </location>
</feature>
<feature type="transmembrane region" description="Helical" evidence="2">
    <location>
        <begin position="604"/>
        <end position="629"/>
    </location>
</feature>
<keyword evidence="5" id="KW-1185">Reference proteome</keyword>
<feature type="transmembrane region" description="Helical" evidence="2">
    <location>
        <begin position="159"/>
        <end position="178"/>
    </location>
</feature>
<evidence type="ECO:0000313" key="5">
    <source>
        <dbReference type="Proteomes" id="UP000612055"/>
    </source>
</evidence>
<dbReference type="InterPro" id="IPR051218">
    <property type="entry name" value="Sec_MonoDiacylglyc_Lipase"/>
</dbReference>
<feature type="compositionally biased region" description="Polar residues" evidence="1">
    <location>
        <begin position="1501"/>
        <end position="1510"/>
    </location>
</feature>
<feature type="transmembrane region" description="Helical" evidence="2">
    <location>
        <begin position="752"/>
        <end position="774"/>
    </location>
</feature>
<proteinExistence type="predicted"/>
<dbReference type="InterPro" id="IPR002921">
    <property type="entry name" value="Fungal_lipase-type"/>
</dbReference>
<feature type="transmembrane region" description="Helical" evidence="2">
    <location>
        <begin position="204"/>
        <end position="229"/>
    </location>
</feature>
<comment type="caution">
    <text evidence="4">The sequence shown here is derived from an EMBL/GenBank/DDBJ whole genome shotgun (WGS) entry which is preliminary data.</text>
</comment>
<dbReference type="EMBL" id="JAEHOE010000004">
    <property type="protein sequence ID" value="KAG2500167.1"/>
    <property type="molecule type" value="Genomic_DNA"/>
</dbReference>
<feature type="compositionally biased region" description="Polar residues" evidence="1">
    <location>
        <begin position="64"/>
        <end position="75"/>
    </location>
</feature>
<keyword evidence="2" id="KW-1133">Transmembrane helix</keyword>
<dbReference type="PANTHER" id="PTHR45856:SF24">
    <property type="entry name" value="FUNGAL LIPASE-LIKE DOMAIN-CONTAINING PROTEIN"/>
    <property type="match status" value="1"/>
</dbReference>
<feature type="region of interest" description="Disordered" evidence="1">
    <location>
        <begin position="369"/>
        <end position="480"/>
    </location>
</feature>
<name>A0A835YEG5_9CHLO</name>
<organism evidence="4 5">
    <name type="scientific">Edaphochlamys debaryana</name>
    <dbReference type="NCBI Taxonomy" id="47281"/>
    <lineage>
        <taxon>Eukaryota</taxon>
        <taxon>Viridiplantae</taxon>
        <taxon>Chlorophyta</taxon>
        <taxon>core chlorophytes</taxon>
        <taxon>Chlorophyceae</taxon>
        <taxon>CS clade</taxon>
        <taxon>Chlamydomonadales</taxon>
        <taxon>Chlamydomonadales incertae sedis</taxon>
        <taxon>Edaphochlamys</taxon>
    </lineage>
</organism>
<feature type="compositionally biased region" description="Low complexity" evidence="1">
    <location>
        <begin position="421"/>
        <end position="436"/>
    </location>
</feature>
<dbReference type="OrthoDB" id="514788at2759"/>
<keyword evidence="2" id="KW-0812">Transmembrane</keyword>
<feature type="compositionally biased region" description="Gly residues" evidence="1">
    <location>
        <begin position="97"/>
        <end position="106"/>
    </location>
</feature>
<feature type="compositionally biased region" description="Basic and acidic residues" evidence="1">
    <location>
        <begin position="1167"/>
        <end position="1179"/>
    </location>
</feature>
<dbReference type="Pfam" id="PF01764">
    <property type="entry name" value="Lipase_3"/>
    <property type="match status" value="1"/>
</dbReference>
<gene>
    <name evidence="4" type="ORF">HYH03_001749</name>
</gene>
<dbReference type="CDD" id="cd00519">
    <property type="entry name" value="Lipase_3"/>
    <property type="match status" value="1"/>
</dbReference>
<feature type="region of interest" description="Disordered" evidence="1">
    <location>
        <begin position="545"/>
        <end position="571"/>
    </location>
</feature>
<keyword evidence="2" id="KW-0472">Membrane</keyword>
<accession>A0A835YEG5</accession>
<evidence type="ECO:0000256" key="2">
    <source>
        <dbReference type="SAM" id="Phobius"/>
    </source>
</evidence>
<dbReference type="Gene3D" id="3.40.50.1820">
    <property type="entry name" value="alpha/beta hydrolase"/>
    <property type="match status" value="1"/>
</dbReference>
<feature type="compositionally biased region" description="Polar residues" evidence="1">
    <location>
        <begin position="27"/>
        <end position="36"/>
    </location>
</feature>
<feature type="compositionally biased region" description="Low complexity" evidence="1">
    <location>
        <begin position="545"/>
        <end position="560"/>
    </location>
</feature>
<evidence type="ECO:0000313" key="4">
    <source>
        <dbReference type="EMBL" id="KAG2500167.1"/>
    </source>
</evidence>
<feature type="region of interest" description="Disordered" evidence="1">
    <location>
        <begin position="1"/>
        <end position="139"/>
    </location>
</feature>
<evidence type="ECO:0000259" key="3">
    <source>
        <dbReference type="Pfam" id="PF01764"/>
    </source>
</evidence>
<feature type="region of interest" description="Disordered" evidence="1">
    <location>
        <begin position="1501"/>
        <end position="1697"/>
    </location>
</feature>
<dbReference type="PANTHER" id="PTHR45856">
    <property type="entry name" value="ALPHA/BETA-HYDROLASES SUPERFAMILY PROTEIN"/>
    <property type="match status" value="1"/>
</dbReference>
<dbReference type="GO" id="GO:0006629">
    <property type="term" value="P:lipid metabolic process"/>
    <property type="evidence" value="ECO:0007669"/>
    <property type="project" value="InterPro"/>
</dbReference>
<feature type="transmembrane region" description="Helical" evidence="2">
    <location>
        <begin position="281"/>
        <end position="299"/>
    </location>
</feature>
<evidence type="ECO:0000256" key="1">
    <source>
        <dbReference type="SAM" id="MobiDB-lite"/>
    </source>
</evidence>
<sequence>MEPLPITAVAVAESAAPRPGPDLESGNPATIGQSLATPPVLGGLPADQSSPGDVAISISPEDTAPTTRGATSQPSMEAAESPAALLTPSAPQPMAGPGWGDRGGGVQAPDASATAAGGGGGGDSVLQPQGSSASSAAPDDEPMDIVLHVEFASKAEVKALTYFMLLVLVVGAAITAYIKLEASRDGVSWYDVTDDDDSFESNLITGYVCVSIAGCMWLLYVGLGSWFVFCRAAWDRRRARIYLVKLAELATLVVSFSVWTYSSDARRLQEDCQQFATVLTWTWGVRLTMGNTLLCLWNVTARGMTLRRGAMLTAFQRFSLGIQRGARQCWRTVTCRTKKAGGGVLSGGGAVGGQLAGFVSWPKDAPKTTDMFGPMSGASNGANGNGSGVIGVQAAWHSAPLPSPPAAPVPPPAAPPPPESPEGAPAAAVPGDGAPSGSPPVRPDEAEVPSLVDLDPDPANDPHADSSQPPSPPRPVSAFASSKVEALVAAGALPLPQPPPPTHIGPEGRMEDVGPSGAGTAVPGTGIAGIGGGALGGSGLPECGPGAAAGAVPEPADDAGQGSGQGEDGDAAGVAAARSAALYAAAQAARAAATPEQLYMDGPWWAYLGPFLWLWLPFQFLIVANILLLDKNVDELPVMPRSSRIYKTCAVVFLECKLESKTSAFLNYIMTIAEIAYAFVYFYNCFRAFRFLQSRPYVEVRQLHIILSIEMRFRAITLVYIVVNDAIKVFYVPKAFIQGLGSVRCRYSLDTILGIWSTEVIVLVLVCVLAWLFIPRRVAPGMPILQATLQRFSWTEPDKARQLRHRLAAVPQHVQRCAELAREPLFCFETAVKLTYWCEQSYYYEEEGLEMRVPLPVLMNLYDLKEITVIREEESDAKAMVAWSSERCLICFRGTASLKAVCVDLKAVMAPYYNRSAWSHVSRRAPLARVHSGFQWSWLHMDFNRRVLDWVVNYHREHPRAQIMISGHSLGGAHAILCTLDVMAELGASVERDQVSCYTFGVPRVGNHAFAHVYNRAVHETWNVINSNDIIPLTPKVFLWYYYKHPGLKVIVRQRGDLIVRPTFTENAVARLPGSRSVLHHLLGSYVHSLVTVLRKQTRGKHIDGGIRALLHMAKYDLEEVHAVLDQVLEEVHLVAAAAADAVAEMEAEAAADAAKSSLGLPWPSRARFDSHGQADPHPEAAPGADEAGAGDGGGGANGGLAQAGDCGGGVVQVTGRGIVKVASKEGQVATCTATVALAAAKSAALAAGRGGEVVFQALVKHGSIRMLVEEEHLLALRRRRRQHEEMDLAHQMAEQASAEAAAAAAAEQAGGAAEAPSGAKAWLSVWLARADVFRRSTGERASRGFNTFLELLGFETGMDDYDEEDDLLLFRELARRAASQTGPTGHARRANGRSALALQSAVWPGWAPGGMPVRSSWARLGPVFEQQLAAGAGAAGRAAAGAGPRIPYRTVGSAVFPGSAPQRPRLGAPSGTVRSTLRRQVTEGELLAYEASLARQSAARQTFQRYQQEQARRGTAGAGGRASDGGGGGSTGAGGRGSGAAGGSAPPPAARSRSLAPSAAAGAHGPAWLRSRSQAAPSSRQATTSPEARRPNPKASPSQAHGTDVRAVSGQTAGHSAGAEPASEPKPGATVELAGADGEERRLAAGRNGGPGPGLGPGPPHEVVPGAPGGGAVPESVGTDAQVGSGLSTRAEVQVG</sequence>
<feature type="region of interest" description="Disordered" evidence="1">
    <location>
        <begin position="1163"/>
        <end position="1197"/>
    </location>
</feature>
<feature type="domain" description="Fungal lipase-type" evidence="3">
    <location>
        <begin position="890"/>
        <end position="1036"/>
    </location>
</feature>
<feature type="compositionally biased region" description="Low complexity" evidence="1">
    <location>
        <begin position="1551"/>
        <end position="1587"/>
    </location>
</feature>
<feature type="transmembrane region" description="Helical" evidence="2">
    <location>
        <begin position="241"/>
        <end position="261"/>
    </location>
</feature>
<feature type="transmembrane region" description="Helical" evidence="2">
    <location>
        <begin position="665"/>
        <end position="686"/>
    </location>
</feature>
<dbReference type="InterPro" id="IPR029058">
    <property type="entry name" value="AB_hydrolase_fold"/>
</dbReference>
<feature type="region of interest" description="Disordered" evidence="1">
    <location>
        <begin position="492"/>
        <end position="525"/>
    </location>
</feature>
<dbReference type="SUPFAM" id="SSF53474">
    <property type="entry name" value="alpha/beta-Hydrolases"/>
    <property type="match status" value="1"/>
</dbReference>
<protein>
    <recommendedName>
        <fullName evidence="3">Fungal lipase-type domain-containing protein</fullName>
    </recommendedName>
</protein>
<feature type="compositionally biased region" description="Gly residues" evidence="1">
    <location>
        <begin position="1517"/>
        <end position="1543"/>
    </location>
</feature>
<reference evidence="4" key="1">
    <citation type="journal article" date="2020" name="bioRxiv">
        <title>Comparative genomics of Chlamydomonas.</title>
        <authorList>
            <person name="Craig R.J."/>
            <person name="Hasan A.R."/>
            <person name="Ness R.W."/>
            <person name="Keightley P.D."/>
        </authorList>
    </citation>
    <scope>NUCLEOTIDE SEQUENCE</scope>
    <source>
        <strain evidence="4">CCAP 11/70</strain>
    </source>
</reference>